<dbReference type="PANTHER" id="PTHR32251">
    <property type="entry name" value="3-OXO-5-ALPHA-STEROID 4-DEHYDROGENASE"/>
    <property type="match status" value="1"/>
</dbReference>
<evidence type="ECO:0000256" key="1">
    <source>
        <dbReference type="SAM" id="Phobius"/>
    </source>
</evidence>
<feature type="transmembrane region" description="Helical" evidence="1">
    <location>
        <begin position="97"/>
        <end position="117"/>
    </location>
</feature>
<dbReference type="PROSITE" id="PS50244">
    <property type="entry name" value="S5A_REDUCTASE"/>
    <property type="match status" value="1"/>
</dbReference>
<reference evidence="3" key="1">
    <citation type="journal article" date="2019" name="Int. J. Syst. Evol. Microbiol.">
        <title>The Global Catalogue of Microorganisms (GCM) 10K type strain sequencing project: providing services to taxonomists for standard genome sequencing and annotation.</title>
        <authorList>
            <consortium name="The Broad Institute Genomics Platform"/>
            <consortium name="The Broad Institute Genome Sequencing Center for Infectious Disease"/>
            <person name="Wu L."/>
            <person name="Ma J."/>
        </authorList>
    </citation>
    <scope>NUCLEOTIDE SEQUENCE [LARGE SCALE GENOMIC DNA]</scope>
    <source>
        <strain evidence="3">CCM 8932</strain>
    </source>
</reference>
<organism evidence="2 3">
    <name type="scientific">Lactiplantibacillus dongliensis</name>
    <dbReference type="NCBI Taxonomy" id="2559919"/>
    <lineage>
        <taxon>Bacteria</taxon>
        <taxon>Bacillati</taxon>
        <taxon>Bacillota</taxon>
        <taxon>Bacilli</taxon>
        <taxon>Lactobacillales</taxon>
        <taxon>Lactobacillaceae</taxon>
        <taxon>Lactiplantibacillus</taxon>
    </lineage>
</organism>
<dbReference type="PANTHER" id="PTHR32251:SF15">
    <property type="entry name" value="3-OXO-5-ALPHA-STEROID 4-DEHYDROGENASE (DUF1295)"/>
    <property type="match status" value="1"/>
</dbReference>
<dbReference type="Proteomes" id="UP001596253">
    <property type="component" value="Unassembled WGS sequence"/>
</dbReference>
<feature type="transmembrane region" description="Helical" evidence="1">
    <location>
        <begin position="12"/>
        <end position="32"/>
    </location>
</feature>
<keyword evidence="2" id="KW-0489">Methyltransferase</keyword>
<keyword evidence="1" id="KW-0472">Membrane</keyword>
<dbReference type="EC" id="2.1.1.334" evidence="2"/>
<dbReference type="Pfam" id="PF06966">
    <property type="entry name" value="DUF1295"/>
    <property type="match status" value="1"/>
</dbReference>
<keyword evidence="2" id="KW-0808">Transferase</keyword>
<keyword evidence="1" id="KW-0812">Transmembrane</keyword>
<evidence type="ECO:0000313" key="2">
    <source>
        <dbReference type="EMBL" id="MFC6163671.1"/>
    </source>
</evidence>
<dbReference type="EMBL" id="JBHSSD010000010">
    <property type="protein sequence ID" value="MFC6163671.1"/>
    <property type="molecule type" value="Genomic_DNA"/>
</dbReference>
<evidence type="ECO:0000313" key="3">
    <source>
        <dbReference type="Proteomes" id="UP001596253"/>
    </source>
</evidence>
<dbReference type="InterPro" id="IPR010721">
    <property type="entry name" value="UstE-like"/>
</dbReference>
<accession>A0ABW1R3Y0</accession>
<dbReference type="GO" id="GO:0032259">
    <property type="term" value="P:methylation"/>
    <property type="evidence" value="ECO:0007669"/>
    <property type="project" value="UniProtKB-KW"/>
</dbReference>
<feature type="transmembrane region" description="Helical" evidence="1">
    <location>
        <begin position="165"/>
        <end position="183"/>
    </location>
</feature>
<dbReference type="GO" id="GO:0004671">
    <property type="term" value="F:protein C-terminal S-isoprenylcysteine carboxyl O-methyltransferase activity"/>
    <property type="evidence" value="ECO:0007669"/>
    <property type="project" value="UniProtKB-EC"/>
</dbReference>
<dbReference type="Gene3D" id="1.20.120.1630">
    <property type="match status" value="1"/>
</dbReference>
<name>A0ABW1R3Y0_9LACO</name>
<protein>
    <submittedName>
        <fullName evidence="2">Methyltransferase family protein</fullName>
        <ecNumber evidence="2">2.1.1.100</ecNumber>
        <ecNumber evidence="2">2.1.1.334</ecNumber>
    </submittedName>
</protein>
<keyword evidence="1" id="KW-1133">Transmembrane helix</keyword>
<sequence>MFGIHRATLGAKLFILSMQVLYLVIAGYWLMVTPLNSWARGLMVLALLVVFGRLTGMMFIWLPRGIGWTEAIGNSLAFALYYLGFPALLIWQITPRWGMVVIGSGCFIIGSVVNTTAELLRKPFKANPKNRGRLYTGGLFHYAIHINYFGDVLWVLGMALMTSNWWALLIPLGLLAMFVLTYIPQADAYLAKRYGADFQHYQATTKELIPWIW</sequence>
<feature type="transmembrane region" description="Helical" evidence="1">
    <location>
        <begin position="138"/>
        <end position="159"/>
    </location>
</feature>
<proteinExistence type="predicted"/>
<keyword evidence="3" id="KW-1185">Reference proteome</keyword>
<dbReference type="EC" id="2.1.1.100" evidence="2"/>
<feature type="transmembrane region" description="Helical" evidence="1">
    <location>
        <begin position="71"/>
        <end position="91"/>
    </location>
</feature>
<gene>
    <name evidence="2" type="ORF">ACFP3T_03170</name>
</gene>
<comment type="caution">
    <text evidence="2">The sequence shown here is derived from an EMBL/GenBank/DDBJ whole genome shotgun (WGS) entry which is preliminary data.</text>
</comment>
<dbReference type="RefSeq" id="WP_137640678.1">
    <property type="nucleotide sequence ID" value="NZ_BJDK01000025.1"/>
</dbReference>
<feature type="transmembrane region" description="Helical" evidence="1">
    <location>
        <begin position="38"/>
        <end position="62"/>
    </location>
</feature>